<evidence type="ECO:0000313" key="4">
    <source>
        <dbReference type="Proteomes" id="UP000034235"/>
    </source>
</evidence>
<evidence type="ECO:0000313" key="3">
    <source>
        <dbReference type="EMBL" id="KKQ66942.1"/>
    </source>
</evidence>
<evidence type="ECO:0000256" key="1">
    <source>
        <dbReference type="RuleBase" id="RU000481"/>
    </source>
</evidence>
<dbReference type="InterPro" id="IPR015422">
    <property type="entry name" value="PyrdxlP-dep_Trfase_small"/>
</dbReference>
<dbReference type="Proteomes" id="UP000034235">
    <property type="component" value="Unassembled WGS sequence"/>
</dbReference>
<dbReference type="Gene3D" id="3.40.640.10">
    <property type="entry name" value="Type I PLP-dependent aspartate aminotransferase-like (Major domain)"/>
    <property type="match status" value="1"/>
</dbReference>
<dbReference type="GO" id="GO:0030170">
    <property type="term" value="F:pyridoxal phosphate binding"/>
    <property type="evidence" value="ECO:0007669"/>
    <property type="project" value="InterPro"/>
</dbReference>
<comment type="cofactor">
    <cofactor evidence="1">
        <name>pyridoxal 5'-phosphate</name>
        <dbReference type="ChEBI" id="CHEBI:597326"/>
    </cofactor>
</comment>
<dbReference type="InterPro" id="IPR015421">
    <property type="entry name" value="PyrdxlP-dep_Trfase_major"/>
</dbReference>
<organism evidence="3 4">
    <name type="scientific">Candidatus Daviesbacteria bacterium GW2011_GWA2_38_24</name>
    <dbReference type="NCBI Taxonomy" id="1618422"/>
    <lineage>
        <taxon>Bacteria</taxon>
        <taxon>Candidatus Daviesiibacteriota</taxon>
    </lineage>
</organism>
<comment type="similarity">
    <text evidence="1">Belongs to the class-I pyridoxal-phosphate-dependent aminotransferase family.</text>
</comment>
<comment type="caution">
    <text evidence="3">The sequence shown here is derived from an EMBL/GenBank/DDBJ whole genome shotgun (WGS) entry which is preliminary data.</text>
</comment>
<dbReference type="PATRIC" id="fig|1618422.5.peg.496"/>
<keyword evidence="1 3" id="KW-0808">Transferase</keyword>
<dbReference type="Gene3D" id="3.90.1150.10">
    <property type="entry name" value="Aspartate Aminotransferase, domain 1"/>
    <property type="match status" value="1"/>
</dbReference>
<dbReference type="AlphaFoldDB" id="A0A0G0JJB8"/>
<gene>
    <name evidence="3" type="ORF">US86_C0002G0059</name>
</gene>
<dbReference type="CDD" id="cd00609">
    <property type="entry name" value="AAT_like"/>
    <property type="match status" value="1"/>
</dbReference>
<dbReference type="SUPFAM" id="SSF53383">
    <property type="entry name" value="PLP-dependent transferases"/>
    <property type="match status" value="1"/>
</dbReference>
<keyword evidence="1 3" id="KW-0032">Aminotransferase</keyword>
<dbReference type="Pfam" id="PF00155">
    <property type="entry name" value="Aminotran_1_2"/>
    <property type="match status" value="1"/>
</dbReference>
<name>A0A0G0JJB8_9BACT</name>
<dbReference type="InterPro" id="IPR015424">
    <property type="entry name" value="PyrdxlP-dep_Trfase"/>
</dbReference>
<dbReference type="PROSITE" id="PS00105">
    <property type="entry name" value="AA_TRANSFER_CLASS_1"/>
    <property type="match status" value="1"/>
</dbReference>
<protein>
    <recommendedName>
        <fullName evidence="1">Aminotransferase</fullName>
        <ecNumber evidence="1">2.6.1.-</ecNumber>
    </recommendedName>
</protein>
<dbReference type="GO" id="GO:0008483">
    <property type="term" value="F:transaminase activity"/>
    <property type="evidence" value="ECO:0007669"/>
    <property type="project" value="UniProtKB-KW"/>
</dbReference>
<dbReference type="EMBL" id="LBUP01000002">
    <property type="protein sequence ID" value="KKQ66942.1"/>
    <property type="molecule type" value="Genomic_DNA"/>
</dbReference>
<feature type="domain" description="Aminotransferase class I/classII large" evidence="2">
    <location>
        <begin position="22"/>
        <end position="362"/>
    </location>
</feature>
<dbReference type="EC" id="2.6.1.-" evidence="1"/>
<reference evidence="3 4" key="1">
    <citation type="journal article" date="2015" name="Nature">
        <title>rRNA introns, odd ribosomes, and small enigmatic genomes across a large radiation of phyla.</title>
        <authorList>
            <person name="Brown C.T."/>
            <person name="Hug L.A."/>
            <person name="Thomas B.C."/>
            <person name="Sharon I."/>
            <person name="Castelle C.J."/>
            <person name="Singh A."/>
            <person name="Wilkins M.J."/>
            <person name="Williams K.H."/>
            <person name="Banfield J.F."/>
        </authorList>
    </citation>
    <scope>NUCLEOTIDE SEQUENCE [LARGE SCALE GENOMIC DNA]</scope>
</reference>
<dbReference type="InterPro" id="IPR004838">
    <property type="entry name" value="NHTrfase_class1_PyrdxlP-BS"/>
</dbReference>
<evidence type="ECO:0000259" key="2">
    <source>
        <dbReference type="Pfam" id="PF00155"/>
    </source>
</evidence>
<dbReference type="InterPro" id="IPR004839">
    <property type="entry name" value="Aminotransferase_I/II_large"/>
</dbReference>
<sequence length="372" mass="42918">MKIKPFKLERYFAQYEFSVKYLLSSSDCDGLVQSELLEMADDETRQIWNNLTLGYTESLGHPLLREEIAKLYRDVSTDDCLVVVPEEGIFIALNTILTSGDHVICTFPGYQSLYEIAEGLGCEVTQWRPEEDNGWRFNPDFLEKSIKPNTKLIVVNFPHNPTGYLPSQEDFQRIVDVAKAHNLYILSDEMYRFLEFETTDRLPSACEVYDKAVSLFGMSKTFGMAGARIGWVVSRDKELYKAMATLKDYTTICSSAPSEILSIIALRARDKIIERHLARIKRNLTLLDNFFEEFKDKFEWVRPKAGTIGFPKIKGDANSLEFCQDVVKKANIMLLPSTVYDYDDKHFRLGFGRENMPEALEKFREYLSKEKK</sequence>
<dbReference type="PANTHER" id="PTHR43510">
    <property type="entry name" value="AMINOTRANSFERASE FUNCTION, HYPOTHETICAL (EUROFUNG)"/>
    <property type="match status" value="1"/>
</dbReference>
<dbReference type="PANTHER" id="PTHR43510:SF1">
    <property type="entry name" value="AMINOTRANSFERASE FUNCTION, HYPOTHETICAL (EUROFUNG)"/>
    <property type="match status" value="1"/>
</dbReference>
<proteinExistence type="inferred from homology"/>
<accession>A0A0G0JJB8</accession>